<comment type="caution">
    <text evidence="2">The sequence shown here is derived from an EMBL/GenBank/DDBJ whole genome shotgun (WGS) entry which is preliminary data.</text>
</comment>
<dbReference type="Proteomes" id="UP001151760">
    <property type="component" value="Unassembled WGS sequence"/>
</dbReference>
<organism evidence="2 3">
    <name type="scientific">Tanacetum coccineum</name>
    <dbReference type="NCBI Taxonomy" id="301880"/>
    <lineage>
        <taxon>Eukaryota</taxon>
        <taxon>Viridiplantae</taxon>
        <taxon>Streptophyta</taxon>
        <taxon>Embryophyta</taxon>
        <taxon>Tracheophyta</taxon>
        <taxon>Spermatophyta</taxon>
        <taxon>Magnoliopsida</taxon>
        <taxon>eudicotyledons</taxon>
        <taxon>Gunneridae</taxon>
        <taxon>Pentapetalae</taxon>
        <taxon>asterids</taxon>
        <taxon>campanulids</taxon>
        <taxon>Asterales</taxon>
        <taxon>Asteraceae</taxon>
        <taxon>Asteroideae</taxon>
        <taxon>Anthemideae</taxon>
        <taxon>Anthemidinae</taxon>
        <taxon>Tanacetum</taxon>
    </lineage>
</organism>
<evidence type="ECO:0000256" key="1">
    <source>
        <dbReference type="SAM" id="MobiDB-lite"/>
    </source>
</evidence>
<keyword evidence="3" id="KW-1185">Reference proteome</keyword>
<evidence type="ECO:0000313" key="3">
    <source>
        <dbReference type="Proteomes" id="UP001151760"/>
    </source>
</evidence>
<reference evidence="2" key="1">
    <citation type="journal article" date="2022" name="Int. J. Mol. Sci.">
        <title>Draft Genome of Tanacetum Coccineum: Genomic Comparison of Closely Related Tanacetum-Family Plants.</title>
        <authorList>
            <person name="Yamashiro T."/>
            <person name="Shiraishi A."/>
            <person name="Nakayama K."/>
            <person name="Satake H."/>
        </authorList>
    </citation>
    <scope>NUCLEOTIDE SEQUENCE</scope>
</reference>
<accession>A0ABQ4ZDW6</accession>
<feature type="region of interest" description="Disordered" evidence="1">
    <location>
        <begin position="112"/>
        <end position="139"/>
    </location>
</feature>
<name>A0ABQ4ZDW6_9ASTR</name>
<dbReference type="EMBL" id="BQNB010011202">
    <property type="protein sequence ID" value="GJS87496.1"/>
    <property type="molecule type" value="Genomic_DNA"/>
</dbReference>
<reference evidence="2" key="2">
    <citation type="submission" date="2022-01" db="EMBL/GenBank/DDBJ databases">
        <authorList>
            <person name="Yamashiro T."/>
            <person name="Shiraishi A."/>
            <person name="Satake H."/>
            <person name="Nakayama K."/>
        </authorList>
    </citation>
    <scope>NUCLEOTIDE SEQUENCE</scope>
</reference>
<proteinExistence type="predicted"/>
<gene>
    <name evidence="2" type="ORF">Tco_0770132</name>
</gene>
<sequence>MSNKSETDSEISMSVFDVRSSDEETTLANDRFSKADGYHAVPPPITGNFLTPRADISFADTVMSDSEDSTVTYTAVSSPFEDGSDIGSPGVDGPPIMPEDPYAYIMAAYQVPPSPDYIPGPEGQEQPESATKQETSSFN</sequence>
<feature type="region of interest" description="Disordered" evidence="1">
    <location>
        <begin position="77"/>
        <end position="99"/>
    </location>
</feature>
<feature type="compositionally biased region" description="Polar residues" evidence="1">
    <location>
        <begin position="126"/>
        <end position="139"/>
    </location>
</feature>
<protein>
    <submittedName>
        <fullName evidence="2">Uncharacterized protein</fullName>
    </submittedName>
</protein>
<feature type="region of interest" description="Disordered" evidence="1">
    <location>
        <begin position="1"/>
        <end position="22"/>
    </location>
</feature>
<evidence type="ECO:0000313" key="2">
    <source>
        <dbReference type="EMBL" id="GJS87496.1"/>
    </source>
</evidence>